<comment type="caution">
    <text evidence="1">The sequence shown here is derived from an EMBL/GenBank/DDBJ whole genome shotgun (WGS) entry which is preliminary data.</text>
</comment>
<dbReference type="EMBL" id="JADIMJ010000065">
    <property type="protein sequence ID" value="MBO8453902.1"/>
    <property type="molecule type" value="Genomic_DNA"/>
</dbReference>
<accession>A0A940DQN9</accession>
<name>A0A940DQN9_9BACT</name>
<sequence>MKISGWMPAAAAAVALVLMTGCSKEGPSRFRGNYSYSTSGTVVLASSDDTLTVSVPAEAGQLDIVTADKSSGDMILTMRPVTGGAVVFDANADGRLLRLSPAARRLQVNFGNGVLAADAVEMDVDVSGYGERYSDVIIFRLEYAGTCVHEGITYRITESSVDCVAKENR</sequence>
<reference evidence="1" key="2">
    <citation type="journal article" date="2021" name="PeerJ">
        <title>Extensive microbial diversity within the chicken gut microbiome revealed by metagenomics and culture.</title>
        <authorList>
            <person name="Gilroy R."/>
            <person name="Ravi A."/>
            <person name="Getino M."/>
            <person name="Pursley I."/>
            <person name="Horton D.L."/>
            <person name="Alikhan N.F."/>
            <person name="Baker D."/>
            <person name="Gharbi K."/>
            <person name="Hall N."/>
            <person name="Watson M."/>
            <person name="Adriaenssens E.M."/>
            <person name="Foster-Nyarko E."/>
            <person name="Jarju S."/>
            <person name="Secka A."/>
            <person name="Antonio M."/>
            <person name="Oren A."/>
            <person name="Chaudhuri R.R."/>
            <person name="La Ragione R."/>
            <person name="Hildebrand F."/>
            <person name="Pallen M.J."/>
        </authorList>
    </citation>
    <scope>NUCLEOTIDE SEQUENCE</scope>
    <source>
        <strain evidence="1">F1-3629</strain>
    </source>
</reference>
<proteinExistence type="predicted"/>
<evidence type="ECO:0000313" key="2">
    <source>
        <dbReference type="Proteomes" id="UP000771749"/>
    </source>
</evidence>
<evidence type="ECO:0000313" key="1">
    <source>
        <dbReference type="EMBL" id="MBO8453902.1"/>
    </source>
</evidence>
<dbReference type="PROSITE" id="PS51257">
    <property type="entry name" value="PROKAR_LIPOPROTEIN"/>
    <property type="match status" value="1"/>
</dbReference>
<reference evidence="1" key="1">
    <citation type="submission" date="2020-10" db="EMBL/GenBank/DDBJ databases">
        <authorList>
            <person name="Gilroy R."/>
        </authorList>
    </citation>
    <scope>NUCLEOTIDE SEQUENCE</scope>
    <source>
        <strain evidence="1">F1-3629</strain>
    </source>
</reference>
<dbReference type="Proteomes" id="UP000771749">
    <property type="component" value="Unassembled WGS sequence"/>
</dbReference>
<protein>
    <submittedName>
        <fullName evidence="1">Uncharacterized protein</fullName>
    </submittedName>
</protein>
<organism evidence="1 2">
    <name type="scientific">Candidatus Cryptobacteroides gallistercoris</name>
    <dbReference type="NCBI Taxonomy" id="2840765"/>
    <lineage>
        <taxon>Bacteria</taxon>
        <taxon>Pseudomonadati</taxon>
        <taxon>Bacteroidota</taxon>
        <taxon>Bacteroidia</taxon>
        <taxon>Bacteroidales</taxon>
        <taxon>Candidatus Cryptobacteroides</taxon>
    </lineage>
</organism>
<gene>
    <name evidence="1" type="ORF">IAC07_04150</name>
</gene>
<dbReference type="AlphaFoldDB" id="A0A940DQN9"/>